<reference evidence="2 3" key="1">
    <citation type="submission" date="2017-10" db="EMBL/GenBank/DDBJ databases">
        <title>Analysis of the genome sequences of Rhizobium populations associated to common bean (phaseolus vulgaris).</title>
        <authorList>
            <person name="Bustos P."/>
            <person name="Santamaria R.I."/>
            <person name="Miranda-Sanchez F."/>
            <person name="Perez-Carrascal O."/>
            <person name="Juarez S."/>
            <person name="Lozano L."/>
            <person name="Martinez-Flores I."/>
            <person name="Vinuesa P."/>
            <person name="Martinez-Romero E."/>
            <person name="Cevallos M.A."/>
            <person name="Romero D."/>
            <person name="Davila G."/>
            <person name="Gonzalez V."/>
        </authorList>
    </citation>
    <scope>NUCLEOTIDE SEQUENCE [LARGE SCALE GENOMIC DNA]</scope>
    <source>
        <strain evidence="2 3">NXT3</strain>
    </source>
</reference>
<dbReference type="Proteomes" id="UP000239340">
    <property type="component" value="Chromosome"/>
</dbReference>
<gene>
    <name evidence="2" type="ORF">NXT3_CH02934</name>
</gene>
<sequence length="80" mass="8693">MRSRVEMNKATSMKKIRSPDGQERPGIRRYKYSGGCPPPCWSNYSGLSKGTCASGALSVPRLEPPCSSMPGQSVAKLNEM</sequence>
<name>A0A2L0H9V5_RHIFR</name>
<organism evidence="2 3">
    <name type="scientific">Rhizobium fredii</name>
    <name type="common">Sinorhizobium fredii</name>
    <dbReference type="NCBI Taxonomy" id="380"/>
    <lineage>
        <taxon>Bacteria</taxon>
        <taxon>Pseudomonadati</taxon>
        <taxon>Pseudomonadota</taxon>
        <taxon>Alphaproteobacteria</taxon>
        <taxon>Hyphomicrobiales</taxon>
        <taxon>Rhizobiaceae</taxon>
        <taxon>Sinorhizobium/Ensifer group</taxon>
        <taxon>Sinorhizobium</taxon>
    </lineage>
</organism>
<feature type="compositionally biased region" description="Basic and acidic residues" evidence="1">
    <location>
        <begin position="17"/>
        <end position="26"/>
    </location>
</feature>
<evidence type="ECO:0000313" key="3">
    <source>
        <dbReference type="Proteomes" id="UP000239340"/>
    </source>
</evidence>
<dbReference type="EMBL" id="CP024307">
    <property type="protein sequence ID" value="AUX77489.1"/>
    <property type="molecule type" value="Genomic_DNA"/>
</dbReference>
<evidence type="ECO:0000256" key="1">
    <source>
        <dbReference type="SAM" id="MobiDB-lite"/>
    </source>
</evidence>
<feature type="region of interest" description="Disordered" evidence="1">
    <location>
        <begin position="1"/>
        <end position="29"/>
    </location>
</feature>
<protein>
    <submittedName>
        <fullName evidence="2">Uncharacterized protein</fullName>
    </submittedName>
</protein>
<dbReference type="AlphaFoldDB" id="A0A2L0H9V5"/>
<evidence type="ECO:0000313" key="2">
    <source>
        <dbReference type="EMBL" id="AUX77489.1"/>
    </source>
</evidence>
<proteinExistence type="predicted"/>
<accession>A0A2L0H9V5</accession>